<sequence>MEGVTCHTLKINNINKKEEDILCTKYGNKNISLPTFRYDR</sequence>
<proteinExistence type="predicted"/>
<dbReference type="EMBL" id="HACA01018987">
    <property type="protein sequence ID" value="CDW36348.1"/>
    <property type="molecule type" value="Transcribed_RNA"/>
</dbReference>
<organism evidence="1">
    <name type="scientific">Lepeophtheirus salmonis</name>
    <name type="common">Salmon louse</name>
    <name type="synonym">Caligus salmonis</name>
    <dbReference type="NCBI Taxonomy" id="72036"/>
    <lineage>
        <taxon>Eukaryota</taxon>
        <taxon>Metazoa</taxon>
        <taxon>Ecdysozoa</taxon>
        <taxon>Arthropoda</taxon>
        <taxon>Crustacea</taxon>
        <taxon>Multicrustacea</taxon>
        <taxon>Hexanauplia</taxon>
        <taxon>Copepoda</taxon>
        <taxon>Siphonostomatoida</taxon>
        <taxon>Caligidae</taxon>
        <taxon>Lepeophtheirus</taxon>
    </lineage>
</organism>
<evidence type="ECO:0000313" key="1">
    <source>
        <dbReference type="EMBL" id="CDW36348.1"/>
    </source>
</evidence>
<dbReference type="AlphaFoldDB" id="A0A0K2UDP3"/>
<name>A0A0K2UDP3_LEPSM</name>
<reference evidence="1" key="1">
    <citation type="submission" date="2014-05" db="EMBL/GenBank/DDBJ databases">
        <authorList>
            <person name="Chronopoulou M."/>
        </authorList>
    </citation>
    <scope>NUCLEOTIDE SEQUENCE</scope>
    <source>
        <tissue evidence="1">Whole organism</tissue>
    </source>
</reference>
<protein>
    <submittedName>
        <fullName evidence="1">Uncharacterized protein</fullName>
    </submittedName>
</protein>
<accession>A0A0K2UDP3</accession>